<evidence type="ECO:0000313" key="9">
    <source>
        <dbReference type="Proteomes" id="UP001219518"/>
    </source>
</evidence>
<dbReference type="GO" id="GO:0071897">
    <property type="term" value="P:DNA biosynthetic process"/>
    <property type="evidence" value="ECO:0007669"/>
    <property type="project" value="UniProtKB-ARBA"/>
</dbReference>
<evidence type="ECO:0000256" key="4">
    <source>
        <dbReference type="ARBA" id="ARBA00022759"/>
    </source>
</evidence>
<dbReference type="SUPFAM" id="SSF56672">
    <property type="entry name" value="DNA/RNA polymerases"/>
    <property type="match status" value="1"/>
</dbReference>
<dbReference type="AlphaFoldDB" id="A0AAE1GW17"/>
<comment type="caution">
    <text evidence="8">The sequence shown here is derived from an EMBL/GenBank/DDBJ whole genome shotgun (WGS) entry which is preliminary data.</text>
</comment>
<keyword evidence="4" id="KW-0378">Hydrolase</keyword>
<organism evidence="8 9">
    <name type="scientific">Frankliniella fusca</name>
    <dbReference type="NCBI Taxonomy" id="407009"/>
    <lineage>
        <taxon>Eukaryota</taxon>
        <taxon>Metazoa</taxon>
        <taxon>Ecdysozoa</taxon>
        <taxon>Arthropoda</taxon>
        <taxon>Hexapoda</taxon>
        <taxon>Insecta</taxon>
        <taxon>Pterygota</taxon>
        <taxon>Neoptera</taxon>
        <taxon>Paraneoptera</taxon>
        <taxon>Thysanoptera</taxon>
        <taxon>Terebrantia</taxon>
        <taxon>Thripoidea</taxon>
        <taxon>Thripidae</taxon>
        <taxon>Frankliniella</taxon>
    </lineage>
</organism>
<feature type="domain" description="Reverse transcriptase" evidence="6">
    <location>
        <begin position="462"/>
        <end position="586"/>
    </location>
</feature>
<dbReference type="Gene3D" id="3.10.10.10">
    <property type="entry name" value="HIV Type 1 Reverse Transcriptase, subunit A, domain 1"/>
    <property type="match status" value="1"/>
</dbReference>
<proteinExistence type="predicted"/>
<evidence type="ECO:0000256" key="3">
    <source>
        <dbReference type="ARBA" id="ARBA00022722"/>
    </source>
</evidence>
<keyword evidence="3" id="KW-0540">Nuclease</keyword>
<dbReference type="Gene3D" id="2.40.70.10">
    <property type="entry name" value="Acid Proteases"/>
    <property type="match status" value="1"/>
</dbReference>
<dbReference type="EMBL" id="JAHWGI010000142">
    <property type="protein sequence ID" value="KAK3910034.1"/>
    <property type="molecule type" value="Genomic_DNA"/>
</dbReference>
<dbReference type="PANTHER" id="PTHR37984:SF5">
    <property type="entry name" value="PROTEIN NYNRIN-LIKE"/>
    <property type="match status" value="1"/>
</dbReference>
<sequence>MYQSLMTHRKTETTSTETVAMEVEENVVNKKTENVQTSLNEKPPVISPDIPMFKECCTNSENHREVSIVPCYMCTNVNTAPMIDCKILNKNKSGCIDTAAVITVIPRTRDLPVARLRLKGVTSHKASLYGPTMTEFEIGGKIFKHETYEADIQEHILGIDFLHKFDAIIGVKKQVLEIGEGPNRVEVPFTVAYTVRAESSFTLKPFVEREVATILRTDTVTDESVRGRTDACQSSGHTQGLDLGEGDHTQGRVVLNTQVVGQAVSSDSEGDKIKGSLNENSQLPGETKLGLFVSNPAFGNNKVSKLPPGVVAQSGIIPCLTAPISVTIQNLGDKCITIPKYAVLGEVFILHPDTYEKEFNQDFKETREYDEGEDIENMDVDVDVDEIAQVNVVNHDTTPFSDAEINTVPSLPEIKEDEPLPKDLQELVDRCTQLSVTEKQELAKVLGKHHDIFAKDNTTFAHGYHNLEIHPDDQPKTAIILPEGLGLAHRQFEFTRLSFGLAAAPGAFQYITDRVITLAKVKTPENDLGETVSVYLDDICIGGDNFTQMLQKLEALFNRIRAAGFLLKAKKCELFQPEVSYLGHKLSEKGIKTDQNKIDKILSWPAPTNVKEVNTARVCENNCTNCLFEERKQIRWTNNTITVNWTKVVPDGMSPTDIRKAQLLDPDIMPIMVAVQDQKKPEFQEIAENSNKTRSLWFQFNSLVIEGGVLYRKFEHPSVRKEKEELQLILPTKLEGVLHGRWHVDICGPISPKSREGHEYILVAFSPYEVTFGAAMRSPLDAERGSPPKNVDMHKLYPVWVRKTMQDIHEVVADMNRKAAKRMKAYYDRNATLSPFLEGDLVYLYYPRRVTGISAKLTTRWEGPYKVVNLINDCNARIERVDNPSTKLIVHIDRLARCPAEEANVNKQDDMRNAWLLFVQ</sequence>
<evidence type="ECO:0000313" key="8">
    <source>
        <dbReference type="EMBL" id="KAK3910034.1"/>
    </source>
</evidence>
<dbReference type="InterPro" id="IPR043128">
    <property type="entry name" value="Rev_trsase/Diguanyl_cyclase"/>
</dbReference>
<dbReference type="Gene3D" id="3.30.70.270">
    <property type="match status" value="1"/>
</dbReference>
<keyword evidence="4" id="KW-0255">Endonuclease</keyword>
<evidence type="ECO:0000256" key="2">
    <source>
        <dbReference type="ARBA" id="ARBA00022695"/>
    </source>
</evidence>
<evidence type="ECO:0000256" key="1">
    <source>
        <dbReference type="ARBA" id="ARBA00022679"/>
    </source>
</evidence>
<keyword evidence="2" id="KW-0548">Nucleotidyltransferase</keyword>
<feature type="region of interest" description="Disordered" evidence="5">
    <location>
        <begin position="226"/>
        <end position="247"/>
    </location>
</feature>
<dbReference type="InterPro" id="IPR000477">
    <property type="entry name" value="RT_dom"/>
</dbReference>
<keyword evidence="1" id="KW-0808">Transferase</keyword>
<dbReference type="GO" id="GO:0004519">
    <property type="term" value="F:endonuclease activity"/>
    <property type="evidence" value="ECO:0007669"/>
    <property type="project" value="UniProtKB-KW"/>
</dbReference>
<protein>
    <submittedName>
        <fullName evidence="8">Retrovirus-related Pol polyprotein from transposon 17.6</fullName>
    </submittedName>
</protein>
<dbReference type="PANTHER" id="PTHR37984">
    <property type="entry name" value="PROTEIN CBG26694"/>
    <property type="match status" value="1"/>
</dbReference>
<dbReference type="Pfam" id="PF00078">
    <property type="entry name" value="RVT_1"/>
    <property type="match status" value="1"/>
</dbReference>
<dbReference type="InterPro" id="IPR050951">
    <property type="entry name" value="Retrovirus_Pol_polyprotein"/>
</dbReference>
<name>A0AAE1GW17_9NEOP</name>
<evidence type="ECO:0000259" key="7">
    <source>
        <dbReference type="Pfam" id="PF22938"/>
    </source>
</evidence>
<dbReference type="InterPro" id="IPR043502">
    <property type="entry name" value="DNA/RNA_pol_sf"/>
</dbReference>
<reference evidence="8" key="1">
    <citation type="submission" date="2021-07" db="EMBL/GenBank/DDBJ databases">
        <authorList>
            <person name="Catto M.A."/>
            <person name="Jacobson A."/>
            <person name="Kennedy G."/>
            <person name="Labadie P."/>
            <person name="Hunt B.G."/>
            <person name="Srinivasan R."/>
        </authorList>
    </citation>
    <scope>NUCLEOTIDE SEQUENCE</scope>
    <source>
        <strain evidence="8">PL_HMW_Pooled</strain>
        <tissue evidence="8">Head</tissue>
    </source>
</reference>
<dbReference type="InterPro" id="IPR021109">
    <property type="entry name" value="Peptidase_aspartic_dom_sf"/>
</dbReference>
<dbReference type="Proteomes" id="UP001219518">
    <property type="component" value="Unassembled WGS sequence"/>
</dbReference>
<dbReference type="CDD" id="cd01647">
    <property type="entry name" value="RT_LTR"/>
    <property type="match status" value="1"/>
</dbReference>
<gene>
    <name evidence="8" type="ORF">KUF71_020044</name>
</gene>
<dbReference type="SUPFAM" id="SSF50630">
    <property type="entry name" value="Acid proteases"/>
    <property type="match status" value="1"/>
</dbReference>
<evidence type="ECO:0000259" key="6">
    <source>
        <dbReference type="Pfam" id="PF00078"/>
    </source>
</evidence>
<dbReference type="Pfam" id="PF22938">
    <property type="entry name" value="Integrase_p58_C"/>
    <property type="match status" value="1"/>
</dbReference>
<dbReference type="InterPro" id="IPR054465">
    <property type="entry name" value="Integrase_p58-like_C"/>
</dbReference>
<evidence type="ECO:0000256" key="5">
    <source>
        <dbReference type="SAM" id="MobiDB-lite"/>
    </source>
</evidence>
<reference evidence="8" key="2">
    <citation type="journal article" date="2023" name="BMC Genomics">
        <title>Pest status, molecular evolution, and epigenetic factors derived from the genome assembly of Frankliniella fusca, a thysanopteran phytovirus vector.</title>
        <authorList>
            <person name="Catto M.A."/>
            <person name="Labadie P.E."/>
            <person name="Jacobson A.L."/>
            <person name="Kennedy G.G."/>
            <person name="Srinivasan R."/>
            <person name="Hunt B.G."/>
        </authorList>
    </citation>
    <scope>NUCLEOTIDE SEQUENCE</scope>
    <source>
        <strain evidence="8">PL_HMW_Pooled</strain>
    </source>
</reference>
<keyword evidence="9" id="KW-1185">Reference proteome</keyword>
<feature type="domain" description="Integrase p58-like C-terminal" evidence="7">
    <location>
        <begin position="863"/>
        <end position="896"/>
    </location>
</feature>
<dbReference type="GO" id="GO:0016779">
    <property type="term" value="F:nucleotidyltransferase activity"/>
    <property type="evidence" value="ECO:0007669"/>
    <property type="project" value="UniProtKB-KW"/>
</dbReference>
<accession>A0AAE1GW17</accession>